<proteinExistence type="predicted"/>
<sequence length="128" mass="14685">MISYNVGGAIHDQEKSNLGVARHNIIRLLLTIVSQKGWQVFHMDVKSTFLNDFLQEEIYVEQPKGFMINGQEDKCVGPNILIISLYVDDLLILGRNLALTEKLKQEMKDVFEMIDLGLMTYFFGMEIT</sequence>
<organism evidence="2 3">
    <name type="scientific">Mucuna pruriens</name>
    <name type="common">Velvet bean</name>
    <name type="synonym">Dolichos pruriens</name>
    <dbReference type="NCBI Taxonomy" id="157652"/>
    <lineage>
        <taxon>Eukaryota</taxon>
        <taxon>Viridiplantae</taxon>
        <taxon>Streptophyta</taxon>
        <taxon>Embryophyta</taxon>
        <taxon>Tracheophyta</taxon>
        <taxon>Spermatophyta</taxon>
        <taxon>Magnoliopsida</taxon>
        <taxon>eudicotyledons</taxon>
        <taxon>Gunneridae</taxon>
        <taxon>Pentapetalae</taxon>
        <taxon>rosids</taxon>
        <taxon>fabids</taxon>
        <taxon>Fabales</taxon>
        <taxon>Fabaceae</taxon>
        <taxon>Papilionoideae</taxon>
        <taxon>50 kb inversion clade</taxon>
        <taxon>NPAAA clade</taxon>
        <taxon>indigoferoid/millettioid clade</taxon>
        <taxon>Phaseoleae</taxon>
        <taxon>Mucuna</taxon>
    </lineage>
</organism>
<dbReference type="Proteomes" id="UP000257109">
    <property type="component" value="Unassembled WGS sequence"/>
</dbReference>
<protein>
    <submittedName>
        <fullName evidence="2">Copia protein</fullName>
    </submittedName>
</protein>
<evidence type="ECO:0000313" key="3">
    <source>
        <dbReference type="Proteomes" id="UP000257109"/>
    </source>
</evidence>
<feature type="non-terminal residue" evidence="2">
    <location>
        <position position="1"/>
    </location>
</feature>
<dbReference type="Pfam" id="PF07727">
    <property type="entry name" value="RVT_2"/>
    <property type="match status" value="1"/>
</dbReference>
<dbReference type="OrthoDB" id="1275983at2759"/>
<gene>
    <name evidence="2" type="primary">GIP</name>
    <name evidence="2" type="ORF">CR513_24578</name>
</gene>
<feature type="domain" description="Reverse transcriptase Ty1/copia-type" evidence="1">
    <location>
        <begin position="15"/>
        <end position="76"/>
    </location>
</feature>
<evidence type="ECO:0000313" key="2">
    <source>
        <dbReference type="EMBL" id="RDX93200.1"/>
    </source>
</evidence>
<accession>A0A371GRR0</accession>
<keyword evidence="3" id="KW-1185">Reference proteome</keyword>
<evidence type="ECO:0000259" key="1">
    <source>
        <dbReference type="Pfam" id="PF07727"/>
    </source>
</evidence>
<dbReference type="EMBL" id="QJKJ01004676">
    <property type="protein sequence ID" value="RDX93200.1"/>
    <property type="molecule type" value="Genomic_DNA"/>
</dbReference>
<reference evidence="2" key="1">
    <citation type="submission" date="2018-05" db="EMBL/GenBank/DDBJ databases">
        <title>Draft genome of Mucuna pruriens seed.</title>
        <authorList>
            <person name="Nnadi N.E."/>
            <person name="Vos R."/>
            <person name="Hasami M.H."/>
            <person name="Devisetty U.K."/>
            <person name="Aguiy J.C."/>
        </authorList>
    </citation>
    <scope>NUCLEOTIDE SEQUENCE [LARGE SCALE GENOMIC DNA]</scope>
    <source>
        <strain evidence="2">JCA_2017</strain>
    </source>
</reference>
<comment type="caution">
    <text evidence="2">The sequence shown here is derived from an EMBL/GenBank/DDBJ whole genome shotgun (WGS) entry which is preliminary data.</text>
</comment>
<name>A0A371GRR0_MUCPR</name>
<dbReference type="InterPro" id="IPR013103">
    <property type="entry name" value="RVT_2"/>
</dbReference>
<dbReference type="AlphaFoldDB" id="A0A371GRR0"/>